<protein>
    <submittedName>
        <fullName evidence="2">Uncharacterized protein</fullName>
    </submittedName>
</protein>
<feature type="compositionally biased region" description="Polar residues" evidence="1">
    <location>
        <begin position="46"/>
        <end position="62"/>
    </location>
</feature>
<organism evidence="2 3">
    <name type="scientific">Pneumocystis wakefieldiae</name>
    <dbReference type="NCBI Taxonomy" id="38082"/>
    <lineage>
        <taxon>Eukaryota</taxon>
        <taxon>Fungi</taxon>
        <taxon>Dikarya</taxon>
        <taxon>Ascomycota</taxon>
        <taxon>Taphrinomycotina</taxon>
        <taxon>Pneumocystomycetes</taxon>
        <taxon>Pneumocystaceae</taxon>
        <taxon>Pneumocystis</taxon>
    </lineage>
</organism>
<evidence type="ECO:0000313" key="2">
    <source>
        <dbReference type="EMBL" id="QSL65780.1"/>
    </source>
</evidence>
<dbReference type="EMBL" id="CP054539">
    <property type="protein sequence ID" value="QSL65780.1"/>
    <property type="molecule type" value="Genomic_DNA"/>
</dbReference>
<proteinExistence type="predicted"/>
<dbReference type="Proteomes" id="UP000663699">
    <property type="component" value="Chromosome 8"/>
</dbReference>
<feature type="region of interest" description="Disordered" evidence="1">
    <location>
        <begin position="43"/>
        <end position="63"/>
    </location>
</feature>
<keyword evidence="3" id="KW-1185">Reference proteome</keyword>
<accession>A0A899FPA0</accession>
<name>A0A899FPA0_9ASCO</name>
<dbReference type="OrthoDB" id="5357018at2759"/>
<evidence type="ECO:0000256" key="1">
    <source>
        <dbReference type="SAM" id="MobiDB-lite"/>
    </source>
</evidence>
<sequence>MRPIKDIYSHLTSRSSYTYPEPSSVLISMSSIESSVIENIEKQPRIVSQGQNENTGSTSKSESPIHLLFHPGTDQNVGYSLDFGYERVIIKGDNDYQRWLKDYAKKDMFTDWVESTFGKHLFFILSIFLRNNIFVINKKYFIIEYFKTQ</sequence>
<dbReference type="AlphaFoldDB" id="A0A899FPA0"/>
<gene>
    <name evidence="2" type="ORF">MERGE_000058</name>
</gene>
<reference evidence="2" key="1">
    <citation type="submission" date="2020-06" db="EMBL/GenBank/DDBJ databases">
        <title>Genomes of multiple members of Pneumocystis genus reveal paths to human pathogen Pneumocystis jirovecii.</title>
        <authorList>
            <person name="Cisse O.H."/>
            <person name="Ma L."/>
            <person name="Dekker J."/>
            <person name="Khil P."/>
            <person name="Jo J."/>
            <person name="Brenchley J."/>
            <person name="Blair R."/>
            <person name="Pahar B."/>
            <person name="Chabe M."/>
            <person name="Van Rompay K.A."/>
            <person name="Keesler R."/>
            <person name="Sukura A."/>
            <person name="Hirsch V."/>
            <person name="Kutty G."/>
            <person name="Liu Y."/>
            <person name="Peng L."/>
            <person name="Chen J."/>
            <person name="Song J."/>
            <person name="Weissenbacher-Lang C."/>
            <person name="Xu J."/>
            <person name="Upham N.S."/>
            <person name="Stajich J.E."/>
            <person name="Cuomo C.A."/>
            <person name="Cushion M.T."/>
            <person name="Kovacs J.A."/>
        </authorList>
    </citation>
    <scope>NUCLEOTIDE SEQUENCE</scope>
    <source>
        <strain evidence="2">2A</strain>
    </source>
</reference>
<evidence type="ECO:0000313" key="3">
    <source>
        <dbReference type="Proteomes" id="UP000663699"/>
    </source>
</evidence>